<sequence>MDTSTTIIMGMSKAHAYAYNHGPSYNPGHSYHHGHNYNHGPSYNHGHSYNQGPSYHHGHNYNHGPSYNHGHSYHQGHSYNQGHAYNHGLAYNQGHSYNQPQPHAYGYNQGHSYYQGQFQNPRNRQQYHSHGQRLPAHSSHGVRFSSRPTRRTTTEPPAALPGPATVPAPASTIASTHTRASTPRARHPLPYGWMAPYAHLSRRGRRALIQQWVQSPRRAPEAPGPATNANWNPRAKL</sequence>
<protein>
    <submittedName>
        <fullName evidence="2">Uncharacterized protein</fullName>
    </submittedName>
</protein>
<name>A0ABP0BRC4_9PEZI</name>
<dbReference type="Proteomes" id="UP001642405">
    <property type="component" value="Unassembled WGS sequence"/>
</dbReference>
<reference evidence="2 3" key="1">
    <citation type="submission" date="2024-01" db="EMBL/GenBank/DDBJ databases">
        <authorList>
            <person name="Allen C."/>
            <person name="Tagirdzhanova G."/>
        </authorList>
    </citation>
    <scope>NUCLEOTIDE SEQUENCE [LARGE SCALE GENOMIC DNA]</scope>
</reference>
<evidence type="ECO:0000313" key="3">
    <source>
        <dbReference type="Proteomes" id="UP001642405"/>
    </source>
</evidence>
<comment type="caution">
    <text evidence="2">The sequence shown here is derived from an EMBL/GenBank/DDBJ whole genome shotgun (WGS) entry which is preliminary data.</text>
</comment>
<accession>A0ABP0BRC4</accession>
<feature type="region of interest" description="Disordered" evidence="1">
    <location>
        <begin position="41"/>
        <end position="189"/>
    </location>
</feature>
<feature type="region of interest" description="Disordered" evidence="1">
    <location>
        <begin position="214"/>
        <end position="237"/>
    </location>
</feature>
<feature type="compositionally biased region" description="Polar residues" evidence="1">
    <location>
        <begin position="109"/>
        <end position="124"/>
    </location>
</feature>
<dbReference type="EMBL" id="CAWUHB010000024">
    <property type="protein sequence ID" value="CAK7222267.1"/>
    <property type="molecule type" value="Genomic_DNA"/>
</dbReference>
<organism evidence="2 3">
    <name type="scientific">Sporothrix curviconia</name>
    <dbReference type="NCBI Taxonomy" id="1260050"/>
    <lineage>
        <taxon>Eukaryota</taxon>
        <taxon>Fungi</taxon>
        <taxon>Dikarya</taxon>
        <taxon>Ascomycota</taxon>
        <taxon>Pezizomycotina</taxon>
        <taxon>Sordariomycetes</taxon>
        <taxon>Sordariomycetidae</taxon>
        <taxon>Ophiostomatales</taxon>
        <taxon>Ophiostomataceae</taxon>
        <taxon>Sporothrix</taxon>
    </lineage>
</organism>
<keyword evidence="3" id="KW-1185">Reference proteome</keyword>
<gene>
    <name evidence="2" type="ORF">SCUCBS95973_004785</name>
</gene>
<evidence type="ECO:0000313" key="2">
    <source>
        <dbReference type="EMBL" id="CAK7222267.1"/>
    </source>
</evidence>
<proteinExistence type="predicted"/>
<feature type="compositionally biased region" description="Polar residues" evidence="1">
    <location>
        <begin position="172"/>
        <end position="181"/>
    </location>
</feature>
<evidence type="ECO:0000256" key="1">
    <source>
        <dbReference type="SAM" id="MobiDB-lite"/>
    </source>
</evidence>